<dbReference type="AlphaFoldDB" id="A0A401PXW2"/>
<dbReference type="Pfam" id="PF17825">
    <property type="entry name" value="DUF5587"/>
    <property type="match status" value="2"/>
</dbReference>
<reference evidence="1 2" key="1">
    <citation type="journal article" date="2018" name="Nat. Ecol. Evol.">
        <title>Shark genomes provide insights into elasmobranch evolution and the origin of vertebrates.</title>
        <authorList>
            <person name="Hara Y"/>
            <person name="Yamaguchi K"/>
            <person name="Onimaru K"/>
            <person name="Kadota M"/>
            <person name="Koyanagi M"/>
            <person name="Keeley SD"/>
            <person name="Tatsumi K"/>
            <person name="Tanaka K"/>
            <person name="Motone F"/>
            <person name="Kageyama Y"/>
            <person name="Nozu R"/>
            <person name="Adachi N"/>
            <person name="Nishimura O"/>
            <person name="Nakagawa R"/>
            <person name="Tanegashima C"/>
            <person name="Kiyatake I"/>
            <person name="Matsumoto R"/>
            <person name="Murakumo K"/>
            <person name="Nishida K"/>
            <person name="Terakita A"/>
            <person name="Kuratani S"/>
            <person name="Sato K"/>
            <person name="Hyodo S Kuraku.S."/>
        </authorList>
    </citation>
    <scope>NUCLEOTIDE SEQUENCE [LARGE SCALE GENOMIC DNA]</scope>
</reference>
<dbReference type="EMBL" id="BFAA01009078">
    <property type="protein sequence ID" value="GCB77962.1"/>
    <property type="molecule type" value="Genomic_DNA"/>
</dbReference>
<name>A0A401PXW2_SCYTO</name>
<dbReference type="GO" id="GO:0016887">
    <property type="term" value="F:ATP hydrolysis activity"/>
    <property type="evidence" value="ECO:0007669"/>
    <property type="project" value="InterPro"/>
</dbReference>
<dbReference type="STRING" id="75743.A0A401PXW2"/>
<sequence length="765" mass="86928">MVGLKERHLRFSGEEPQIQEDTFHHKPASELIKLLRASPEGLMRSPVKGLWGDYMKVIAVQTDMVEQLDAGHDEIEELTAKLEEFLPVTIVQLENSQCQAYCLLEATATPVLKHMKGFAIHMAATGTFTTLAFDHTRFFLKHQEKVVSDAAKKDKHDENEVQMYKNAAILHLLVTIRDLLLMCDLDTAIGDMLAIKSECLLNELQIPYTFLISEGLLNIPTMLQILESRYNMTLLERTTDEMLHVFGGADHYAIITVDECTAIIVQDIEELTTEKASDLIIRRLTTLALQYNCCWLILYPKQDLSSQYCFNGRVFQNLTLIYAALVPFVMKSEEIEVKLFSEITALHKLSSSQESRKSQEELTSDKAMLSFTPSVSEMLDHELRPGYEVVRSVHSERPEELEGLEMINFHGPRDLWETGNVFLETQNFSPAFEHRDVTFSPCYQSEVRQMAENLINEKDCLPHCVESSGYNVGVQYQGSMSSGNIVPFVNSHQIELPSNTFFDQLNHLAINKSSDAGESDIFFEKSKMPSVEPFYMGEHAYTTEPKYQKRAKEATGIKANSNSQYGFFPQHNMGVLRYGLRDEANDLTAMQSVETHHPLPSHQVFPVLSGKYLDDSFYPLSEPFDHQRNRAVGADHEQMPYIKPKFTAYNPQTSGYTNADMPDICSSAYFPFKATDFCNETVERQAFEYEVLRRKGRKRQYAGTKMNEWINSPASSIEESLSDTAAFYTYSATSPVATFRRLFGEAVTGIDPIDNGFYLGLLEKK</sequence>
<accession>A0A401PXW2</accession>
<dbReference type="PANTHER" id="PTHR35668:SF1">
    <property type="entry name" value="PROTEIN SHORTAGE IN CHIASMATA 1 ORTHOLOG"/>
    <property type="match status" value="1"/>
</dbReference>
<dbReference type="GO" id="GO:0003697">
    <property type="term" value="F:single-stranded DNA binding"/>
    <property type="evidence" value="ECO:0007669"/>
    <property type="project" value="TreeGrafter"/>
</dbReference>
<evidence type="ECO:0000313" key="1">
    <source>
        <dbReference type="EMBL" id="GCB77962.1"/>
    </source>
</evidence>
<dbReference type="GO" id="GO:0000712">
    <property type="term" value="P:resolution of meiotic recombination intermediates"/>
    <property type="evidence" value="ECO:0007669"/>
    <property type="project" value="InterPro"/>
</dbReference>
<dbReference type="InterPro" id="IPR039991">
    <property type="entry name" value="SHOC1"/>
</dbReference>
<dbReference type="Proteomes" id="UP000288216">
    <property type="component" value="Unassembled WGS sequence"/>
</dbReference>
<evidence type="ECO:0000313" key="2">
    <source>
        <dbReference type="Proteomes" id="UP000288216"/>
    </source>
</evidence>
<organism evidence="1 2">
    <name type="scientific">Scyliorhinus torazame</name>
    <name type="common">Cloudy catshark</name>
    <name type="synonym">Catulus torazame</name>
    <dbReference type="NCBI Taxonomy" id="75743"/>
    <lineage>
        <taxon>Eukaryota</taxon>
        <taxon>Metazoa</taxon>
        <taxon>Chordata</taxon>
        <taxon>Craniata</taxon>
        <taxon>Vertebrata</taxon>
        <taxon>Chondrichthyes</taxon>
        <taxon>Elasmobranchii</taxon>
        <taxon>Galeomorphii</taxon>
        <taxon>Galeoidea</taxon>
        <taxon>Carcharhiniformes</taxon>
        <taxon>Scyliorhinidae</taxon>
        <taxon>Scyliorhinus</taxon>
    </lineage>
</organism>
<dbReference type="PANTHER" id="PTHR35668">
    <property type="entry name" value="PROTEIN SHORTAGE IN CHIASMATA 1 ORTHOLOG"/>
    <property type="match status" value="1"/>
</dbReference>
<dbReference type="OrthoDB" id="9947646at2759"/>
<gene>
    <name evidence="1" type="ORF">scyTo_0015744</name>
</gene>
<proteinExistence type="predicted"/>
<comment type="caution">
    <text evidence="1">The sequence shown here is derived from an EMBL/GenBank/DDBJ whole genome shotgun (WGS) entry which is preliminary data.</text>
</comment>
<dbReference type="GO" id="GO:0000794">
    <property type="term" value="C:condensed nuclear chromosome"/>
    <property type="evidence" value="ECO:0007669"/>
    <property type="project" value="InterPro"/>
</dbReference>
<keyword evidence="2" id="KW-1185">Reference proteome</keyword>
<protein>
    <submittedName>
        <fullName evidence="1">Uncharacterized protein</fullName>
    </submittedName>
</protein>